<evidence type="ECO:0000259" key="15">
    <source>
        <dbReference type="Pfam" id="PF04565"/>
    </source>
</evidence>
<dbReference type="Pfam" id="PF00562">
    <property type="entry name" value="RNA_pol_Rpb2_6"/>
    <property type="match status" value="1"/>
</dbReference>
<keyword evidence="2 10" id="KW-0240">DNA-directed RNA polymerase</keyword>
<evidence type="ECO:0000259" key="12">
    <source>
        <dbReference type="Pfam" id="PF04560"/>
    </source>
</evidence>
<evidence type="ECO:0000313" key="16">
    <source>
        <dbReference type="EMBL" id="QJE49122.1"/>
    </source>
</evidence>
<comment type="catalytic activity">
    <reaction evidence="8 10">
        <text>RNA(n) + a ribonucleoside 5'-triphosphate = RNA(n+1) + diphosphate</text>
        <dbReference type="Rhea" id="RHEA:21248"/>
        <dbReference type="Rhea" id="RHEA-COMP:14527"/>
        <dbReference type="Rhea" id="RHEA-COMP:17342"/>
        <dbReference type="ChEBI" id="CHEBI:33019"/>
        <dbReference type="ChEBI" id="CHEBI:61557"/>
        <dbReference type="ChEBI" id="CHEBI:140395"/>
        <dbReference type="EC" id="2.7.7.6"/>
    </reaction>
</comment>
<evidence type="ECO:0000256" key="10">
    <source>
        <dbReference type="RuleBase" id="RU363031"/>
    </source>
</evidence>
<dbReference type="Pfam" id="PF04560">
    <property type="entry name" value="RNA_pol_Rpb2_7"/>
    <property type="match status" value="1"/>
</dbReference>
<dbReference type="EMBL" id="MK681855">
    <property type="protein sequence ID" value="QJE49122.1"/>
    <property type="molecule type" value="Genomic_DNA"/>
</dbReference>
<dbReference type="InterPro" id="IPR037033">
    <property type="entry name" value="DNA-dir_RNAP_su2_hyb_sf"/>
</dbReference>
<dbReference type="Proteomes" id="UP000501740">
    <property type="component" value="Segment"/>
</dbReference>
<dbReference type="InterPro" id="IPR007644">
    <property type="entry name" value="RNA_pol_bsu_protrusion"/>
</dbReference>
<dbReference type="GO" id="GO:0000428">
    <property type="term" value="C:DNA-directed RNA polymerase complex"/>
    <property type="evidence" value="ECO:0007669"/>
    <property type="project" value="UniProtKB-KW"/>
</dbReference>
<keyword evidence="3 10" id="KW-0808">Transferase</keyword>
<dbReference type="InterPro" id="IPR007642">
    <property type="entry name" value="RNA_pol_Rpb2_2"/>
</dbReference>
<evidence type="ECO:0000256" key="6">
    <source>
        <dbReference type="ARBA" id="ARBA00022771"/>
    </source>
</evidence>
<dbReference type="InterPro" id="IPR007645">
    <property type="entry name" value="RNA_pol_Rpb2_3"/>
</dbReference>
<evidence type="ECO:0000256" key="5">
    <source>
        <dbReference type="ARBA" id="ARBA00022723"/>
    </source>
</evidence>
<dbReference type="GO" id="GO:0032549">
    <property type="term" value="F:ribonucleoside binding"/>
    <property type="evidence" value="ECO:0007669"/>
    <property type="project" value="InterPro"/>
</dbReference>
<accession>A0A9X7TNW0</accession>
<gene>
    <name evidence="17" type="ORF">LMBV_059</name>
</gene>
<comment type="similarity">
    <text evidence="1 9">Belongs to the RNA polymerase beta chain family.</text>
</comment>
<keyword evidence="4 10" id="KW-0548">Nucleotidyltransferase</keyword>
<keyword evidence="5" id="KW-0479">Metal-binding</keyword>
<dbReference type="Pfam" id="PF04561">
    <property type="entry name" value="RNA_pol_Rpb2_2"/>
    <property type="match status" value="1"/>
</dbReference>
<evidence type="ECO:0000259" key="11">
    <source>
        <dbReference type="Pfam" id="PF00562"/>
    </source>
</evidence>
<keyword evidence="7 10" id="KW-0804">Transcription</keyword>
<dbReference type="GO" id="GO:0003899">
    <property type="term" value="F:DNA-directed RNA polymerase activity"/>
    <property type="evidence" value="ECO:0007669"/>
    <property type="project" value="UniProtKB-EC"/>
</dbReference>
<evidence type="ECO:0000256" key="9">
    <source>
        <dbReference type="RuleBase" id="RU000434"/>
    </source>
</evidence>
<dbReference type="CDD" id="cd00653">
    <property type="entry name" value="RNA_pol_B_RPB2"/>
    <property type="match status" value="1"/>
</dbReference>
<evidence type="ECO:0000313" key="18">
    <source>
        <dbReference type="Proteomes" id="UP000501740"/>
    </source>
</evidence>
<dbReference type="Gene3D" id="3.90.1100.10">
    <property type="match status" value="2"/>
</dbReference>
<evidence type="ECO:0000256" key="7">
    <source>
        <dbReference type="ARBA" id="ARBA00023163"/>
    </source>
</evidence>
<dbReference type="InterPro" id="IPR037034">
    <property type="entry name" value="RNA_pol_Rpb2_2_sf"/>
</dbReference>
<feature type="domain" description="RNA polymerase Rpb2" evidence="15">
    <location>
        <begin position="389"/>
        <end position="451"/>
    </location>
</feature>
<dbReference type="PROSITE" id="PS01166">
    <property type="entry name" value="RNA_POL_BETA"/>
    <property type="match status" value="1"/>
</dbReference>
<keyword evidence="6" id="KW-0862">Zinc</keyword>
<dbReference type="Gene3D" id="2.40.270.10">
    <property type="entry name" value="DNA-directed RNA polymerase, subunit 2, domain 6"/>
    <property type="match status" value="1"/>
</dbReference>
<protein>
    <recommendedName>
        <fullName evidence="10">DNA-directed RNA polymerase subunit beta</fullName>
        <ecNumber evidence="10">2.7.7.6</ecNumber>
    </recommendedName>
</protein>
<dbReference type="GO" id="GO:0008270">
    <property type="term" value="F:zinc ion binding"/>
    <property type="evidence" value="ECO:0007669"/>
    <property type="project" value="UniProtKB-KW"/>
</dbReference>
<keyword evidence="6" id="KW-0863">Zinc-finger</keyword>
<feature type="domain" description="RNA polymerase Rpb2" evidence="13">
    <location>
        <begin position="171"/>
        <end position="316"/>
    </location>
</feature>
<evidence type="ECO:0000256" key="3">
    <source>
        <dbReference type="ARBA" id="ARBA00022679"/>
    </source>
</evidence>
<dbReference type="InterPro" id="IPR015712">
    <property type="entry name" value="DNA-dir_RNA_pol_su2"/>
</dbReference>
<evidence type="ECO:0000256" key="1">
    <source>
        <dbReference type="ARBA" id="ARBA00006835"/>
    </source>
</evidence>
<dbReference type="InterPro" id="IPR014724">
    <property type="entry name" value="RNA_pol_RPB2_OB-fold"/>
</dbReference>
<comment type="function">
    <text evidence="10">DNA-dependent RNA polymerase catalyzes the transcription of DNA into RNA using the four ribonucleoside triphosphates as substrates.</text>
</comment>
<evidence type="ECO:0000256" key="4">
    <source>
        <dbReference type="ARBA" id="ARBA00022695"/>
    </source>
</evidence>
<dbReference type="InterPro" id="IPR007121">
    <property type="entry name" value="RNA_pol_bsu_CS"/>
</dbReference>
<dbReference type="InterPro" id="IPR007641">
    <property type="entry name" value="RNA_pol_Rpb2_7"/>
</dbReference>
<dbReference type="InterPro" id="IPR007120">
    <property type="entry name" value="DNA-dir_RNAP_su2_dom"/>
</dbReference>
<dbReference type="PANTHER" id="PTHR20856">
    <property type="entry name" value="DNA-DIRECTED RNA POLYMERASE I SUBUNIT 2"/>
    <property type="match status" value="1"/>
</dbReference>
<dbReference type="Proteomes" id="UP000503328">
    <property type="component" value="Segment"/>
</dbReference>
<proteinExistence type="inferred from homology"/>
<reference evidence="18 19" key="1">
    <citation type="submission" date="2019-03" db="EMBL/GenBank/DDBJ databases">
        <authorList>
            <person name="Winters A.D."/>
            <person name="Faisal M."/>
        </authorList>
    </citation>
    <scope>NUCLEOTIDE SEQUENCE [LARGE SCALE GENOMIC DNA]</scope>
    <source>
        <strain evidence="16 19">Alleghany 12-343</strain>
        <strain evidence="17 18">Pine 14-204</strain>
    </source>
</reference>
<dbReference type="GO" id="GO:0006351">
    <property type="term" value="P:DNA-templated transcription"/>
    <property type="evidence" value="ECO:0007669"/>
    <property type="project" value="InterPro"/>
</dbReference>
<evidence type="ECO:0000256" key="8">
    <source>
        <dbReference type="ARBA" id="ARBA00048552"/>
    </source>
</evidence>
<name>A0A9X7TNW0_9VIRU</name>
<organism evidence="17 18">
    <name type="scientific">Largemouth bass virus</name>
    <dbReference type="NCBI Taxonomy" id="176656"/>
    <lineage>
        <taxon>Viruses</taxon>
        <taxon>Varidnaviria</taxon>
        <taxon>Bamfordvirae</taxon>
        <taxon>Nucleocytoviricota</taxon>
        <taxon>Megaviricetes</taxon>
        <taxon>Pimascovirales</taxon>
        <taxon>Pimascovirales incertae sedis</taxon>
        <taxon>Iridoviridae</taxon>
        <taxon>Alphairidovirinae</taxon>
        <taxon>Ranavirus</taxon>
        <taxon>Ranavirus micropterus1</taxon>
        <taxon>Santee-Cooper ranavirus</taxon>
    </lineage>
</organism>
<dbReference type="Pfam" id="PF04565">
    <property type="entry name" value="RNA_pol_Rpb2_3"/>
    <property type="match status" value="1"/>
</dbReference>
<evidence type="ECO:0000259" key="14">
    <source>
        <dbReference type="Pfam" id="PF04563"/>
    </source>
</evidence>
<evidence type="ECO:0000313" key="19">
    <source>
        <dbReference type="Proteomes" id="UP000503328"/>
    </source>
</evidence>
<feature type="domain" description="DNA-directed RNA polymerase subunit 2 hybrid-binding" evidence="11">
    <location>
        <begin position="613"/>
        <end position="1008"/>
    </location>
</feature>
<dbReference type="Gene3D" id="3.90.1110.10">
    <property type="entry name" value="RNA polymerase Rpb2, domain 2"/>
    <property type="match status" value="1"/>
</dbReference>
<sequence length="1094" mass="120958">MLLVKHHLESFNHLVQTEFPAMVAAEKPISVKGYTVQFGKVSYEMPCAEGTQTRQTPAEAKRVDSTYHSAVVCDLTVTDPKGFVNRYPRLEICKLPVMVGSDLCWTRYSDKPLPGDCPMDPGGYFIIKGKERVLIPHIRPAYDQPCVYAHEDGWMCEFRSVNPDTKQSVLVQARTDCKRKLEFSLPYIKQYVPAGLVFKAMGKTEDEAVTLCGLGVFSDKSYVCKTAHHQSMTAVLLEQHAAAPDQAVEQLATYVPEGKKSCDRVSYVRHILQNELFLHGGDGAQHLGWMVKRMACVAAGSEAPTDKDDLVNKRVDTAGPLIAFLLEGLLKQYVKLFIKSAECQKNLCPYTVLQNSSVITNSLHLCFATGNWTVKRIGPPSYVRVGVSQVLSNNNFGAKISHLRRVMHAVGFKGKNIKMRQLHSSHYGFLCPYETPEGEKVGIVLNMAESCGFTLQTDRRELLDAVSAIDCFDADKHACTAWTGDESLAAVDVDGMLCGVTTDPERFVAQCRRILDSDVGVVWQKTDGEIHLLGSQGRFTRRMLDPHGLRPAKRENGERPKSVAYHKGEPLEPVSLARDPHVRVCCQELAVCALYSGKDYQEPPAAETLTDVMSSVIPFYDHTQSPRNAYQSNMGKQAIGFPAINCSDRYDTTLHRLDYPQKSLVDSSAVERFGFDTMVHGALPVVAVMTAGGFNQEDSIVLNASSVDRGLFTCVTYRTLVCADKRRTKYDSEVVCLPEYGIRVKEHDYDLLGKDGVIDPKGRAAAARRVGNRKNRFKGDRRTGGLPACECDALWISAGTVLVGKVAHSLGHDGGAVSRDASLVVKQSEEGYLDSVVTEMDQDGKRLVKVRLRSPRVPEMGDKFASFTAQKGTCGAVLQQHDMPFDKNGVCPDLIINPHAFPSRMTVNYLLQMCFGLAACKLGKRYDATAFNRTDVVEDIARAAREAGIDCFDSVMYSGTTGARLPAKIFMAPCPYQRLRHMVSGKMHSRTTGPVDALTRQPVAGRSREGGIKIGEMEQWCKISHGASASLKESIYDTSDKYQVPVCKNCGTISDHFQYCRLCDDVAVELVKLPYTTKILFQELRGIGISITFK</sequence>
<dbReference type="Gene3D" id="3.90.1800.10">
    <property type="entry name" value="RNA polymerase alpha subunit dimerisation domain"/>
    <property type="match status" value="1"/>
</dbReference>
<feature type="domain" description="RNA polymerase beta subunit protrusion" evidence="14">
    <location>
        <begin position="3"/>
        <end position="341"/>
    </location>
</feature>
<dbReference type="EMBL" id="MK681856">
    <property type="protein sequence ID" value="QJE49208.1"/>
    <property type="molecule type" value="Genomic_DNA"/>
</dbReference>
<feature type="domain" description="RNA polymerase Rpb2" evidence="12">
    <location>
        <begin position="1010"/>
        <end position="1093"/>
    </location>
</feature>
<dbReference type="EC" id="2.7.7.6" evidence="10"/>
<evidence type="ECO:0000259" key="13">
    <source>
        <dbReference type="Pfam" id="PF04561"/>
    </source>
</evidence>
<dbReference type="SUPFAM" id="SSF64484">
    <property type="entry name" value="beta and beta-prime subunits of DNA dependent RNA-polymerase"/>
    <property type="match status" value="1"/>
</dbReference>
<dbReference type="GO" id="GO:0003677">
    <property type="term" value="F:DNA binding"/>
    <property type="evidence" value="ECO:0007669"/>
    <property type="project" value="InterPro"/>
</dbReference>
<evidence type="ECO:0000256" key="2">
    <source>
        <dbReference type="ARBA" id="ARBA00022478"/>
    </source>
</evidence>
<evidence type="ECO:0000313" key="17">
    <source>
        <dbReference type="EMBL" id="QJE49208.1"/>
    </source>
</evidence>
<dbReference type="Pfam" id="PF04563">
    <property type="entry name" value="RNA_pol_Rpb2_1"/>
    <property type="match status" value="1"/>
</dbReference>
<dbReference type="Gene3D" id="2.40.50.150">
    <property type="match status" value="1"/>
</dbReference>